<proteinExistence type="predicted"/>
<dbReference type="GO" id="GO:0032298">
    <property type="term" value="P:positive regulation of DNA-templated DNA replication initiation"/>
    <property type="evidence" value="ECO:0007669"/>
    <property type="project" value="TreeGrafter"/>
</dbReference>
<dbReference type="GO" id="GO:0003887">
    <property type="term" value="F:DNA-directed DNA polymerase activity"/>
    <property type="evidence" value="ECO:0007669"/>
    <property type="project" value="InterPro"/>
</dbReference>
<keyword evidence="2" id="KW-1185">Reference proteome</keyword>
<accession>M7PSP8</accession>
<reference evidence="1 2" key="1">
    <citation type="journal article" date="2013" name="Genome Announc.">
        <title>Draft Genome Sequence of Methylophaga lonarensis MPLT, a Haloalkaliphilic (Non-Methane-Utilizing) Methylotroph.</title>
        <authorList>
            <person name="Shetty S.A."/>
            <person name="Marathe N.P."/>
            <person name="Munot H."/>
            <person name="Antony C.P."/>
            <person name="Dhotre D.P."/>
            <person name="Murrell J.C."/>
            <person name="Shouche Y.S."/>
        </authorList>
    </citation>
    <scope>NUCLEOTIDE SEQUENCE [LARGE SCALE GENOMIC DNA]</scope>
    <source>
        <strain evidence="1 2">MPL</strain>
    </source>
</reference>
<evidence type="ECO:0000313" key="2">
    <source>
        <dbReference type="Proteomes" id="UP000012019"/>
    </source>
</evidence>
<dbReference type="SUPFAM" id="SSF102400">
    <property type="entry name" value="DNA polymerase III chi subunit"/>
    <property type="match status" value="1"/>
</dbReference>
<comment type="caution">
    <text evidence="1">The sequence shown here is derived from an EMBL/GenBank/DDBJ whole genome shotgun (WGS) entry which is preliminary data.</text>
</comment>
<dbReference type="InterPro" id="IPR036768">
    <property type="entry name" value="PolIII_chi_sf"/>
</dbReference>
<dbReference type="EMBL" id="APHR01000022">
    <property type="protein sequence ID" value="EMR13479.1"/>
    <property type="molecule type" value="Genomic_DNA"/>
</dbReference>
<dbReference type="STRING" id="1286106.MPL1_04957"/>
<dbReference type="PATRIC" id="fig|1286106.3.peg.998"/>
<dbReference type="InterPro" id="IPR007459">
    <property type="entry name" value="DNA_pol3_chi"/>
</dbReference>
<dbReference type="AlphaFoldDB" id="M7PSP8"/>
<dbReference type="GO" id="GO:0003677">
    <property type="term" value="F:DNA binding"/>
    <property type="evidence" value="ECO:0007669"/>
    <property type="project" value="InterPro"/>
</dbReference>
<organism evidence="1 2">
    <name type="scientific">Methylophaga lonarensis MPL</name>
    <dbReference type="NCBI Taxonomy" id="1286106"/>
    <lineage>
        <taxon>Bacteria</taxon>
        <taxon>Pseudomonadati</taxon>
        <taxon>Pseudomonadota</taxon>
        <taxon>Gammaproteobacteria</taxon>
        <taxon>Thiotrichales</taxon>
        <taxon>Piscirickettsiaceae</taxon>
        <taxon>Methylophaga</taxon>
    </lineage>
</organism>
<dbReference type="PANTHER" id="PTHR38767">
    <property type="entry name" value="DNA POLYMERASE III SUBUNIT CHI"/>
    <property type="match status" value="1"/>
</dbReference>
<name>M7PSP8_9GAMM</name>
<dbReference type="Proteomes" id="UP000012019">
    <property type="component" value="Unassembled WGS sequence"/>
</dbReference>
<dbReference type="Gene3D" id="3.40.50.10110">
    <property type="entry name" value="DNA polymerase III subunit chi"/>
    <property type="match status" value="1"/>
</dbReference>
<dbReference type="GO" id="GO:0006260">
    <property type="term" value="P:DNA replication"/>
    <property type="evidence" value="ECO:0007669"/>
    <property type="project" value="InterPro"/>
</dbReference>
<sequence length="147" mass="17338">MTRVSFYVINSLSEQERQLFACRLAEKAWREGHQVFIHTENAQQSAAMDTILWEFRPDSFVPHQQLEQHDEHPAPILISHQTAPPRLMDVLINLSPEQPGFFSQFERLLEIIDDNPDIKNHGRKRYQFYRDRGYHIDTHNINLQTSG</sequence>
<dbReference type="Pfam" id="PF04364">
    <property type="entry name" value="DNA_pol3_chi"/>
    <property type="match status" value="1"/>
</dbReference>
<gene>
    <name evidence="1" type="ORF">MPL1_04957</name>
</gene>
<dbReference type="eggNOG" id="COG2927">
    <property type="taxonomic scope" value="Bacteria"/>
</dbReference>
<dbReference type="RefSeq" id="WP_009726003.1">
    <property type="nucleotide sequence ID" value="NZ_APHR01000022.1"/>
</dbReference>
<evidence type="ECO:0000313" key="1">
    <source>
        <dbReference type="EMBL" id="EMR13479.1"/>
    </source>
</evidence>
<dbReference type="OrthoDB" id="5297568at2"/>
<protein>
    <submittedName>
        <fullName evidence="1">DNA polymerase III subunit chi</fullName>
    </submittedName>
</protein>
<dbReference type="PANTHER" id="PTHR38767:SF1">
    <property type="entry name" value="DNA POLYMERASE III SUBUNIT CHI"/>
    <property type="match status" value="1"/>
</dbReference>